<dbReference type="SUPFAM" id="SSF81342">
    <property type="entry name" value="Transmembrane di-heme cytochromes"/>
    <property type="match status" value="1"/>
</dbReference>
<evidence type="ECO:0000256" key="3">
    <source>
        <dbReference type="ARBA" id="ARBA00022448"/>
    </source>
</evidence>
<evidence type="ECO:0000256" key="7">
    <source>
        <dbReference type="ARBA" id="ARBA00022723"/>
    </source>
</evidence>
<keyword evidence="6 13" id="KW-0812">Transmembrane</keyword>
<dbReference type="Proteomes" id="UP000011841">
    <property type="component" value="Chromosome"/>
</dbReference>
<dbReference type="Gene3D" id="1.20.950.20">
    <property type="entry name" value="Transmembrane di-heme cytochromes, Chain C"/>
    <property type="match status" value="1"/>
</dbReference>
<feature type="transmembrane region" description="Helical" evidence="13">
    <location>
        <begin position="67"/>
        <end position="85"/>
    </location>
</feature>
<dbReference type="AlphaFoldDB" id="M4ZA69"/>
<proteinExistence type="inferred from homology"/>
<keyword evidence="9 13" id="KW-1133">Transmembrane helix</keyword>
<evidence type="ECO:0000313" key="16">
    <source>
        <dbReference type="Proteomes" id="UP000011841"/>
    </source>
</evidence>
<dbReference type="InterPro" id="IPR052168">
    <property type="entry name" value="Cytochrome_b561_oxidase"/>
</dbReference>
<comment type="subcellular location">
    <subcellularLocation>
        <location evidence="2">Cell membrane</location>
        <topology evidence="2">Multi-pass membrane protein</topology>
    </subcellularLocation>
</comment>
<dbReference type="KEGG" id="aol:S58_47840"/>
<keyword evidence="3" id="KW-0813">Transport</keyword>
<evidence type="ECO:0000256" key="12">
    <source>
        <dbReference type="ARBA" id="ARBA00037975"/>
    </source>
</evidence>
<evidence type="ECO:0000256" key="4">
    <source>
        <dbReference type="ARBA" id="ARBA00022475"/>
    </source>
</evidence>
<feature type="transmembrane region" description="Helical" evidence="13">
    <location>
        <begin position="27"/>
        <end position="47"/>
    </location>
</feature>
<evidence type="ECO:0000256" key="5">
    <source>
        <dbReference type="ARBA" id="ARBA00022617"/>
    </source>
</evidence>
<protein>
    <submittedName>
        <fullName evidence="15">Putative cytochrome b561</fullName>
    </submittedName>
</protein>
<dbReference type="PANTHER" id="PTHR30529:SF1">
    <property type="entry name" value="CYTOCHROME B561 HOMOLOG 2"/>
    <property type="match status" value="1"/>
</dbReference>
<evidence type="ECO:0000259" key="14">
    <source>
        <dbReference type="Pfam" id="PF01292"/>
    </source>
</evidence>
<keyword evidence="10" id="KW-0408">Iron</keyword>
<dbReference type="PANTHER" id="PTHR30529">
    <property type="entry name" value="CYTOCHROME B561"/>
    <property type="match status" value="1"/>
</dbReference>
<keyword evidence="16" id="KW-1185">Reference proteome</keyword>
<dbReference type="RefSeq" id="WP_015667853.1">
    <property type="nucleotide sequence ID" value="NC_020453.1"/>
</dbReference>
<comment type="cofactor">
    <cofactor evidence="1">
        <name>heme b</name>
        <dbReference type="ChEBI" id="CHEBI:60344"/>
    </cofactor>
</comment>
<dbReference type="GO" id="GO:0046872">
    <property type="term" value="F:metal ion binding"/>
    <property type="evidence" value="ECO:0007669"/>
    <property type="project" value="UniProtKB-KW"/>
</dbReference>
<dbReference type="InterPro" id="IPR011577">
    <property type="entry name" value="Cyt_b561_bac/Ni-Hgenase"/>
</dbReference>
<dbReference type="PATRIC" id="fig|1245469.3.peg.4897"/>
<dbReference type="GO" id="GO:0009055">
    <property type="term" value="F:electron transfer activity"/>
    <property type="evidence" value="ECO:0007669"/>
    <property type="project" value="InterPro"/>
</dbReference>
<dbReference type="GO" id="GO:0005886">
    <property type="term" value="C:plasma membrane"/>
    <property type="evidence" value="ECO:0007669"/>
    <property type="project" value="UniProtKB-SubCell"/>
</dbReference>
<evidence type="ECO:0000313" key="15">
    <source>
        <dbReference type="EMBL" id="BAM90763.1"/>
    </source>
</evidence>
<evidence type="ECO:0000256" key="8">
    <source>
        <dbReference type="ARBA" id="ARBA00022982"/>
    </source>
</evidence>
<feature type="transmembrane region" description="Helical" evidence="13">
    <location>
        <begin position="105"/>
        <end position="129"/>
    </location>
</feature>
<dbReference type="HOGENOM" id="CLU_095321_4_1_5"/>
<keyword evidence="4" id="KW-1003">Cell membrane</keyword>
<dbReference type="GeneID" id="301818559"/>
<dbReference type="GO" id="GO:0022904">
    <property type="term" value="P:respiratory electron transport chain"/>
    <property type="evidence" value="ECO:0007669"/>
    <property type="project" value="InterPro"/>
</dbReference>
<keyword evidence="7" id="KW-0479">Metal-binding</keyword>
<keyword evidence="8" id="KW-0249">Electron transport</keyword>
<dbReference type="GO" id="GO:0020037">
    <property type="term" value="F:heme binding"/>
    <property type="evidence" value="ECO:0007669"/>
    <property type="project" value="TreeGrafter"/>
</dbReference>
<organism evidence="15 16">
    <name type="scientific">Bradyrhizobium oligotrophicum S58</name>
    <dbReference type="NCBI Taxonomy" id="1245469"/>
    <lineage>
        <taxon>Bacteria</taxon>
        <taxon>Pseudomonadati</taxon>
        <taxon>Pseudomonadota</taxon>
        <taxon>Alphaproteobacteria</taxon>
        <taxon>Hyphomicrobiales</taxon>
        <taxon>Nitrobacteraceae</taxon>
        <taxon>Bradyrhizobium</taxon>
    </lineage>
</organism>
<reference evidence="15 16" key="1">
    <citation type="journal article" date="2013" name="Appl. Environ. Microbiol.">
        <title>Genome analysis suggests that the soil oligotrophic bacterium Agromonas oligotrophica (Bradyrhizobium oligotrophicum) is a nitrogen-fixing symbiont of Aeschynomene indica.</title>
        <authorList>
            <person name="Okubo T."/>
            <person name="Fukushima S."/>
            <person name="Itakura M."/>
            <person name="Oshima K."/>
            <person name="Longtonglang A."/>
            <person name="Teaumroong N."/>
            <person name="Mitsui H."/>
            <person name="Hattori M."/>
            <person name="Hattori R."/>
            <person name="Hattori T."/>
            <person name="Minamisawa K."/>
        </authorList>
    </citation>
    <scope>NUCLEOTIDE SEQUENCE [LARGE SCALE GENOMIC DNA]</scope>
    <source>
        <strain evidence="15 16">S58</strain>
    </source>
</reference>
<evidence type="ECO:0000256" key="9">
    <source>
        <dbReference type="ARBA" id="ARBA00022989"/>
    </source>
</evidence>
<evidence type="ECO:0000256" key="13">
    <source>
        <dbReference type="SAM" id="Phobius"/>
    </source>
</evidence>
<name>M4ZA69_9BRAD</name>
<dbReference type="InterPro" id="IPR016174">
    <property type="entry name" value="Di-haem_cyt_TM"/>
</dbReference>
<evidence type="ECO:0000256" key="2">
    <source>
        <dbReference type="ARBA" id="ARBA00004651"/>
    </source>
</evidence>
<evidence type="ECO:0000256" key="1">
    <source>
        <dbReference type="ARBA" id="ARBA00001970"/>
    </source>
</evidence>
<evidence type="ECO:0000256" key="10">
    <source>
        <dbReference type="ARBA" id="ARBA00023004"/>
    </source>
</evidence>
<keyword evidence="11 13" id="KW-0472">Membrane</keyword>
<evidence type="ECO:0000256" key="11">
    <source>
        <dbReference type="ARBA" id="ARBA00023136"/>
    </source>
</evidence>
<keyword evidence="5" id="KW-0349">Heme</keyword>
<comment type="similarity">
    <text evidence="12">Belongs to the cytochrome b561 family.</text>
</comment>
<evidence type="ECO:0000256" key="6">
    <source>
        <dbReference type="ARBA" id="ARBA00022692"/>
    </source>
</evidence>
<dbReference type="Pfam" id="PF01292">
    <property type="entry name" value="Ni_hydr_CYTB"/>
    <property type="match status" value="1"/>
</dbReference>
<feature type="domain" description="Cytochrome b561 bacterial/Ni-hydrogenase" evidence="14">
    <location>
        <begin position="20"/>
        <end position="190"/>
    </location>
</feature>
<dbReference type="eggNOG" id="COG3038">
    <property type="taxonomic scope" value="Bacteria"/>
</dbReference>
<dbReference type="EMBL" id="AP012603">
    <property type="protein sequence ID" value="BAM90763.1"/>
    <property type="molecule type" value="Genomic_DNA"/>
</dbReference>
<accession>M4ZA69</accession>
<gene>
    <name evidence="15" type="ORF">S58_47840</name>
</gene>
<sequence length="200" mass="22500">MDLTLRPTMETCVPPIETTYDPLLRRIHWATALLFITAMLIGLYCGLQPAGTSPRRELLEIHKSIGVTLFLLAILRLIVRATTTAPPAPATFGSLVRALSQLNHWALYALLLVMPVTGYMFSSAGGYSLRYFWTFSWPRLFAGDKAIAQAGEITHDTLAYVVYLVVGLHVAATLWHEFVKKDETLARMWPRRALRSPDER</sequence>